<name>A0A835Y219_9CHLO</name>
<dbReference type="AlphaFoldDB" id="A0A835Y219"/>
<proteinExistence type="predicted"/>
<sequence length="261" mass="25291">MGARASSTARGAGGSTPTTASVASAAREAEGVGAWGDGSRQDAADVLSGRQRVRRIPASAVGGQPRPGGDDAGAAGPWGAGRAGGGGWLRRALWRPAAGLAAAAGRALPLGRRRREAAAAAKRVAEVEAVVLGSPAAGWPRDDVPGLWSSLSWLAAKVAVGGAAAAVAAPAGPTAAAVVKVTSGLVGGRVGYELGRSLDRAEVAHVHGFMGSAAIEYAAMADAGPFAPDVAAAVGGARRRLAEGGSGVPRGGAAAACLMSA</sequence>
<reference evidence="2" key="1">
    <citation type="journal article" date="2020" name="bioRxiv">
        <title>Comparative genomics of Chlamydomonas.</title>
        <authorList>
            <person name="Craig R.J."/>
            <person name="Hasan A.R."/>
            <person name="Ness R.W."/>
            <person name="Keightley P.D."/>
        </authorList>
    </citation>
    <scope>NUCLEOTIDE SEQUENCE</scope>
    <source>
        <strain evidence="2">CCAP 11/70</strain>
    </source>
</reference>
<dbReference type="Proteomes" id="UP000612055">
    <property type="component" value="Unassembled WGS sequence"/>
</dbReference>
<feature type="compositionally biased region" description="Low complexity" evidence="1">
    <location>
        <begin position="1"/>
        <end position="26"/>
    </location>
</feature>
<evidence type="ECO:0000256" key="1">
    <source>
        <dbReference type="SAM" id="MobiDB-lite"/>
    </source>
</evidence>
<gene>
    <name evidence="2" type="ORF">HYH03_007262</name>
</gene>
<keyword evidence="3" id="KW-1185">Reference proteome</keyword>
<protein>
    <submittedName>
        <fullName evidence="2">Uncharacterized protein</fullName>
    </submittedName>
</protein>
<organism evidence="2 3">
    <name type="scientific">Edaphochlamys debaryana</name>
    <dbReference type="NCBI Taxonomy" id="47281"/>
    <lineage>
        <taxon>Eukaryota</taxon>
        <taxon>Viridiplantae</taxon>
        <taxon>Chlorophyta</taxon>
        <taxon>core chlorophytes</taxon>
        <taxon>Chlorophyceae</taxon>
        <taxon>CS clade</taxon>
        <taxon>Chlamydomonadales</taxon>
        <taxon>Chlamydomonadales incertae sedis</taxon>
        <taxon>Edaphochlamys</taxon>
    </lineage>
</organism>
<evidence type="ECO:0000313" key="2">
    <source>
        <dbReference type="EMBL" id="KAG2494493.1"/>
    </source>
</evidence>
<feature type="region of interest" description="Disordered" evidence="1">
    <location>
        <begin position="1"/>
        <end position="79"/>
    </location>
</feature>
<evidence type="ECO:0000313" key="3">
    <source>
        <dbReference type="Proteomes" id="UP000612055"/>
    </source>
</evidence>
<accession>A0A835Y219</accession>
<dbReference type="EMBL" id="JAEHOE010000030">
    <property type="protein sequence ID" value="KAG2494493.1"/>
    <property type="molecule type" value="Genomic_DNA"/>
</dbReference>
<comment type="caution">
    <text evidence="2">The sequence shown here is derived from an EMBL/GenBank/DDBJ whole genome shotgun (WGS) entry which is preliminary data.</text>
</comment>